<dbReference type="InterPro" id="IPR032675">
    <property type="entry name" value="LRR_dom_sf"/>
</dbReference>
<protein>
    <recommendedName>
        <fullName evidence="3">F-box domain-containing protein</fullName>
    </recommendedName>
</protein>
<evidence type="ECO:0000313" key="2">
    <source>
        <dbReference type="Proteomes" id="UP000559256"/>
    </source>
</evidence>
<dbReference type="EMBL" id="JAACJM010000143">
    <property type="protein sequence ID" value="KAF5343305.1"/>
    <property type="molecule type" value="Genomic_DNA"/>
</dbReference>
<organism evidence="1 2">
    <name type="scientific">Tetrapyrgos nigripes</name>
    <dbReference type="NCBI Taxonomy" id="182062"/>
    <lineage>
        <taxon>Eukaryota</taxon>
        <taxon>Fungi</taxon>
        <taxon>Dikarya</taxon>
        <taxon>Basidiomycota</taxon>
        <taxon>Agaricomycotina</taxon>
        <taxon>Agaricomycetes</taxon>
        <taxon>Agaricomycetidae</taxon>
        <taxon>Agaricales</taxon>
        <taxon>Marasmiineae</taxon>
        <taxon>Marasmiaceae</taxon>
        <taxon>Tetrapyrgos</taxon>
    </lineage>
</organism>
<keyword evidence="2" id="KW-1185">Reference proteome</keyword>
<dbReference type="SUPFAM" id="SSF52047">
    <property type="entry name" value="RNI-like"/>
    <property type="match status" value="1"/>
</dbReference>
<dbReference type="OrthoDB" id="2269034at2759"/>
<dbReference type="Gene3D" id="3.80.10.10">
    <property type="entry name" value="Ribonuclease Inhibitor"/>
    <property type="match status" value="1"/>
</dbReference>
<accession>A0A8H5CKC4</accession>
<gene>
    <name evidence="1" type="ORF">D9758_016502</name>
</gene>
<proteinExistence type="predicted"/>
<reference evidence="1 2" key="1">
    <citation type="journal article" date="2020" name="ISME J.">
        <title>Uncovering the hidden diversity of litter-decomposition mechanisms in mushroom-forming fungi.</title>
        <authorList>
            <person name="Floudas D."/>
            <person name="Bentzer J."/>
            <person name="Ahren D."/>
            <person name="Johansson T."/>
            <person name="Persson P."/>
            <person name="Tunlid A."/>
        </authorList>
    </citation>
    <scope>NUCLEOTIDE SEQUENCE [LARGE SCALE GENOMIC DNA]</scope>
    <source>
        <strain evidence="1 2">CBS 291.85</strain>
    </source>
</reference>
<evidence type="ECO:0000313" key="1">
    <source>
        <dbReference type="EMBL" id="KAF5343305.1"/>
    </source>
</evidence>
<comment type="caution">
    <text evidence="1">The sequence shown here is derived from an EMBL/GenBank/DDBJ whole genome shotgun (WGS) entry which is preliminary data.</text>
</comment>
<evidence type="ECO:0008006" key="3">
    <source>
        <dbReference type="Google" id="ProtNLM"/>
    </source>
</evidence>
<name>A0A8H5CKC4_9AGAR</name>
<dbReference type="Proteomes" id="UP000559256">
    <property type="component" value="Unassembled WGS sequence"/>
</dbReference>
<dbReference type="AlphaFoldDB" id="A0A8H5CKC4"/>
<sequence>MKDPQGPLPPDVIGIVMDYMPRRTPSDLVPVIQLSNMCRDWRLVAVTTPSLWTNIRVPIKACSLQERNNYHSVAWTILSRSGCLPIDLLIEGDGGLYADDVKSTVEALGLEMENFYDRKDLYDTIIDRAAEFIEFLLLFSEGYTAPQEEQAKSLDFKSRFKSLALRVPLCVAYRGFSHLKPASYFPILQEISFRTEMRWGGARSGDDHFYLFRKIFRREQQFYFHSKPSLSTSLYPYLPCGQYPYMPVSLPILFTNSPALQSLTLQNKSTPWFSIINHEEFLGFPPWKTLKHLTINEVTTAVQLRAILLECVALETFRATIPYPGSAIDTMEDNLPPAHCLQQLSILRWDIPVHYYCDGGVLFDHLLLPSLTDLGLDGVVRPAGSLIRLREKEQVYLGSRFQLTRLLLYRCIGIVLDELCAFLSECEALEVLALKDVETQGELYDEFEFESEGCRDLWMESSFLGLLRGGLPRLHTLTLRGDLCGEVVEDGYPSRKHAHQQFAEAIQFREKAAHLPNWNRFNLLYNMCYDPKQVWLTPKAEHIYWALVLDGVNINIRYPFRNPISQLHAAEVGDDDFKNEW</sequence>